<organism evidence="2 3">
    <name type="scientific">Gemmata massiliana</name>
    <dbReference type="NCBI Taxonomy" id="1210884"/>
    <lineage>
        <taxon>Bacteria</taxon>
        <taxon>Pseudomonadati</taxon>
        <taxon>Planctomycetota</taxon>
        <taxon>Planctomycetia</taxon>
        <taxon>Gemmatales</taxon>
        <taxon>Gemmataceae</taxon>
        <taxon>Gemmata</taxon>
    </lineage>
</organism>
<proteinExistence type="predicted"/>
<gene>
    <name evidence="2" type="ORF">SOIL9_60380</name>
</gene>
<evidence type="ECO:0000313" key="3">
    <source>
        <dbReference type="Proteomes" id="UP000464178"/>
    </source>
</evidence>
<feature type="transmembrane region" description="Helical" evidence="1">
    <location>
        <begin position="55"/>
        <end position="81"/>
    </location>
</feature>
<keyword evidence="1" id="KW-1133">Transmembrane helix</keyword>
<sequence>MPNEQQHPQPGGLRKNLNLTFNLFMSLSWLLRTAFTKPGTMGYREARSLNGWWSLGMLFLWAGLSHSQVLAYLGLPFALVVMIEHRVKSVRGTGIHTYSMGESKLARWFGPRAGRWAEAALALGTGALVAPVDKGAGMYLMCAGLGHAFTLAFVYAKEQAIQDDLDDAVIEGAHRASRREERPLF</sequence>
<dbReference type="KEGG" id="gms:SOIL9_60380"/>
<keyword evidence="1" id="KW-0812">Transmembrane</keyword>
<name>A0A6P2CTG6_9BACT</name>
<reference evidence="2 3" key="1">
    <citation type="submission" date="2019-05" db="EMBL/GenBank/DDBJ databases">
        <authorList>
            <consortium name="Science for Life Laboratories"/>
        </authorList>
    </citation>
    <scope>NUCLEOTIDE SEQUENCE [LARGE SCALE GENOMIC DNA]</scope>
    <source>
        <strain evidence="2">Soil9</strain>
    </source>
</reference>
<keyword evidence="3" id="KW-1185">Reference proteome</keyword>
<dbReference type="EMBL" id="LR593886">
    <property type="protein sequence ID" value="VTR91676.1"/>
    <property type="molecule type" value="Genomic_DNA"/>
</dbReference>
<dbReference type="RefSeq" id="WP_162666639.1">
    <property type="nucleotide sequence ID" value="NZ_LR593886.1"/>
</dbReference>
<evidence type="ECO:0000313" key="2">
    <source>
        <dbReference type="EMBL" id="VTR91676.1"/>
    </source>
</evidence>
<protein>
    <submittedName>
        <fullName evidence="2">Uncharacterized protein</fullName>
    </submittedName>
</protein>
<evidence type="ECO:0000256" key="1">
    <source>
        <dbReference type="SAM" id="Phobius"/>
    </source>
</evidence>
<keyword evidence="1" id="KW-0472">Membrane</keyword>
<dbReference type="AlphaFoldDB" id="A0A6P2CTG6"/>
<dbReference type="Proteomes" id="UP000464178">
    <property type="component" value="Chromosome"/>
</dbReference>
<accession>A0A6P2CTG6</accession>